<sequence length="370" mass="43097">MSYILSWNCRGLGSISAVNALKRVVFLESLQLVFLSETRLKKHEAEKIKNKINFSCAFVVECEGEGRKRSGGLMLLWKDGVDVDLMSFSQNHINVLIDSLIDGGWRFTSVYGFPEEERKHKTGLLMEILADSQDKPWLCGGDFNLMLVSSEKQGGGNFRMEEADIFRRAVAYCQFVDMGYLLVTTSRGPIIEVELITYKRGDYYSIEKEEKMYHFEEMWLRDDNAWEGGGDIVSKIDCTSSRLSKWSKEKFSDFAKEMADCRAHMKCLMSEYQSDDIIAQMRALDDRMDELESREEAYWRQRRRQDWLKNGDKNMTFFHTKVKQWAARNTINTIKDDAGMEHRDEEEIIEVLVSYFEELLPLVISLIWMP</sequence>
<dbReference type="InterPro" id="IPR005135">
    <property type="entry name" value="Endo/exonuclease/phosphatase"/>
</dbReference>
<reference evidence="2" key="2">
    <citation type="submission" date="2021-03" db="UniProtKB">
        <authorList>
            <consortium name="EnsemblPlants"/>
        </authorList>
    </citation>
    <scope>IDENTIFICATION</scope>
</reference>
<dbReference type="PANTHER" id="PTHR35218">
    <property type="entry name" value="RNASE H DOMAIN-CONTAINING PROTEIN"/>
    <property type="match status" value="1"/>
</dbReference>
<proteinExistence type="predicted"/>
<evidence type="ECO:0000259" key="1">
    <source>
        <dbReference type="Pfam" id="PF03372"/>
    </source>
</evidence>
<dbReference type="Proteomes" id="UP000596660">
    <property type="component" value="Unplaced"/>
</dbReference>
<dbReference type="Pfam" id="PF03372">
    <property type="entry name" value="Exo_endo_phos"/>
    <property type="match status" value="1"/>
</dbReference>
<dbReference type="SUPFAM" id="SSF56219">
    <property type="entry name" value="DNase I-like"/>
    <property type="match status" value="1"/>
</dbReference>
<protein>
    <recommendedName>
        <fullName evidence="1">Endonuclease/exonuclease/phosphatase domain-containing protein</fullName>
    </recommendedName>
</protein>
<evidence type="ECO:0000313" key="2">
    <source>
        <dbReference type="EnsemblPlants" id="AUR62019580-RA:cds"/>
    </source>
</evidence>
<dbReference type="Gramene" id="AUR62019580-RA">
    <property type="protein sequence ID" value="AUR62019580-RA:cds"/>
    <property type="gene ID" value="AUR62019580"/>
</dbReference>
<dbReference type="EnsemblPlants" id="AUR62019580-RA">
    <property type="protein sequence ID" value="AUR62019580-RA:cds"/>
    <property type="gene ID" value="AUR62019580"/>
</dbReference>
<dbReference type="InterPro" id="IPR036691">
    <property type="entry name" value="Endo/exonu/phosph_ase_sf"/>
</dbReference>
<dbReference type="Gene3D" id="3.60.10.10">
    <property type="entry name" value="Endonuclease/exonuclease/phosphatase"/>
    <property type="match status" value="1"/>
</dbReference>
<feature type="domain" description="Endonuclease/exonuclease/phosphatase" evidence="1">
    <location>
        <begin position="5"/>
        <end position="150"/>
    </location>
</feature>
<dbReference type="PANTHER" id="PTHR35218:SF9">
    <property type="entry name" value="ENDONUCLEASE_EXONUCLEASE_PHOSPHATASE DOMAIN-CONTAINING PROTEIN"/>
    <property type="match status" value="1"/>
</dbReference>
<reference evidence="2" key="1">
    <citation type="journal article" date="2017" name="Nature">
        <title>The genome of Chenopodium quinoa.</title>
        <authorList>
            <person name="Jarvis D.E."/>
            <person name="Ho Y.S."/>
            <person name="Lightfoot D.J."/>
            <person name="Schmoeckel S.M."/>
            <person name="Li B."/>
            <person name="Borm T.J.A."/>
            <person name="Ohyanagi H."/>
            <person name="Mineta K."/>
            <person name="Michell C.T."/>
            <person name="Saber N."/>
            <person name="Kharbatia N.M."/>
            <person name="Rupper R.R."/>
            <person name="Sharp A.R."/>
            <person name="Dally N."/>
            <person name="Boughton B.A."/>
            <person name="Woo Y.H."/>
            <person name="Gao G."/>
            <person name="Schijlen E.G.W.M."/>
            <person name="Guo X."/>
            <person name="Momin A.A."/>
            <person name="Negrao S."/>
            <person name="Al-Babili S."/>
            <person name="Gehring C."/>
            <person name="Roessner U."/>
            <person name="Jung C."/>
            <person name="Murphy K."/>
            <person name="Arold S.T."/>
            <person name="Gojobori T."/>
            <person name="van der Linden C.G."/>
            <person name="van Loo E.N."/>
            <person name="Jellen E.N."/>
            <person name="Maughan P.J."/>
            <person name="Tester M."/>
        </authorList>
    </citation>
    <scope>NUCLEOTIDE SEQUENCE [LARGE SCALE GENOMIC DNA]</scope>
    <source>
        <strain evidence="2">cv. PI 614886</strain>
    </source>
</reference>
<accession>A0A803LVS9</accession>
<name>A0A803LVS9_CHEQI</name>
<dbReference type="GO" id="GO:0003824">
    <property type="term" value="F:catalytic activity"/>
    <property type="evidence" value="ECO:0007669"/>
    <property type="project" value="InterPro"/>
</dbReference>
<evidence type="ECO:0000313" key="3">
    <source>
        <dbReference type="Proteomes" id="UP000596660"/>
    </source>
</evidence>
<dbReference type="AlphaFoldDB" id="A0A803LVS9"/>
<keyword evidence="3" id="KW-1185">Reference proteome</keyword>
<organism evidence="2 3">
    <name type="scientific">Chenopodium quinoa</name>
    <name type="common">Quinoa</name>
    <dbReference type="NCBI Taxonomy" id="63459"/>
    <lineage>
        <taxon>Eukaryota</taxon>
        <taxon>Viridiplantae</taxon>
        <taxon>Streptophyta</taxon>
        <taxon>Embryophyta</taxon>
        <taxon>Tracheophyta</taxon>
        <taxon>Spermatophyta</taxon>
        <taxon>Magnoliopsida</taxon>
        <taxon>eudicotyledons</taxon>
        <taxon>Gunneridae</taxon>
        <taxon>Pentapetalae</taxon>
        <taxon>Caryophyllales</taxon>
        <taxon>Chenopodiaceae</taxon>
        <taxon>Chenopodioideae</taxon>
        <taxon>Atripliceae</taxon>
        <taxon>Chenopodium</taxon>
    </lineage>
</organism>
<dbReference type="OMA" id="WEGECAT"/>